<dbReference type="PANTHER" id="PTHR33070:SF7">
    <property type="entry name" value="RX N-TERMINAL DOMAIN-CONTAINING PROTEIN"/>
    <property type="match status" value="1"/>
</dbReference>
<reference evidence="3" key="2">
    <citation type="submission" date="2025-08" db="UniProtKB">
        <authorList>
            <consortium name="RefSeq"/>
        </authorList>
    </citation>
    <scope>IDENTIFICATION</scope>
</reference>
<keyword evidence="2" id="KW-1185">Reference proteome</keyword>
<name>A0ABM1LHY8_PRUMU</name>
<dbReference type="PANTHER" id="PTHR33070">
    <property type="entry name" value="OS06G0725500 PROTEIN"/>
    <property type="match status" value="1"/>
</dbReference>
<evidence type="ECO:0000313" key="2">
    <source>
        <dbReference type="Proteomes" id="UP000694861"/>
    </source>
</evidence>
<dbReference type="Proteomes" id="UP000694861">
    <property type="component" value="Linkage group LG2"/>
</dbReference>
<organism evidence="2 3">
    <name type="scientific">Prunus mume</name>
    <name type="common">Japanese apricot</name>
    <name type="synonym">Armeniaca mume</name>
    <dbReference type="NCBI Taxonomy" id="102107"/>
    <lineage>
        <taxon>Eukaryota</taxon>
        <taxon>Viridiplantae</taxon>
        <taxon>Streptophyta</taxon>
        <taxon>Embryophyta</taxon>
        <taxon>Tracheophyta</taxon>
        <taxon>Spermatophyta</taxon>
        <taxon>Magnoliopsida</taxon>
        <taxon>eudicotyledons</taxon>
        <taxon>Gunneridae</taxon>
        <taxon>Pentapetalae</taxon>
        <taxon>rosids</taxon>
        <taxon>fabids</taxon>
        <taxon>Rosales</taxon>
        <taxon>Rosaceae</taxon>
        <taxon>Amygdaloideae</taxon>
        <taxon>Amygdaleae</taxon>
        <taxon>Prunus</taxon>
    </lineage>
</organism>
<evidence type="ECO:0000256" key="1">
    <source>
        <dbReference type="SAM" id="Coils"/>
    </source>
</evidence>
<dbReference type="InterPro" id="IPR004320">
    <property type="entry name" value="BPS1_pln"/>
</dbReference>
<dbReference type="RefSeq" id="XP_016647015.1">
    <property type="nucleotide sequence ID" value="XM_016791529.1"/>
</dbReference>
<sequence length="243" mass="27602">MAIACPNFEALKDLHNSANNLLYSPMIQQGLVHDRQEKWVHQVSEASLRMLDVCGISKDLLLMVKERLRDLQSLLRRVSSDQEADIDNKMGAYNCYRKKLKQETLKCLNSFKGIKKNKSSMCICTAQPLLESSPIYMDHNLRVVVDVLRQVRVTAVSIVETLLSLISIPWLDRKSATSTTKSIFIKAKFMLYDICDATALQSASKRLDAVEIAIQDLEAELDCMFRRLIHTRVALLNILTTTN</sequence>
<gene>
    <name evidence="3" type="primary">LOC103321370</name>
</gene>
<accession>A0ABM1LHY8</accession>
<dbReference type="GeneID" id="103321370"/>
<protein>
    <submittedName>
        <fullName evidence="3">Uncharacterized protein LOC103321370</fullName>
    </submittedName>
</protein>
<reference evidence="2" key="1">
    <citation type="journal article" date="2012" name="Nat. Commun.">
        <title>The genome of Prunus mume.</title>
        <authorList>
            <person name="Zhang Q."/>
            <person name="Chen W."/>
            <person name="Sun L."/>
            <person name="Zhao F."/>
            <person name="Huang B."/>
            <person name="Yang W."/>
            <person name="Tao Y."/>
            <person name="Wang J."/>
            <person name="Yuan Z."/>
            <person name="Fan G."/>
            <person name="Xing Z."/>
            <person name="Han C."/>
            <person name="Pan H."/>
            <person name="Zhong X."/>
            <person name="Shi W."/>
            <person name="Liang X."/>
            <person name="Du D."/>
            <person name="Sun F."/>
            <person name="Xu Z."/>
            <person name="Hao R."/>
            <person name="Lv T."/>
            <person name="Lv Y."/>
            <person name="Zheng Z."/>
            <person name="Sun M."/>
            <person name="Luo L."/>
            <person name="Cai M."/>
            <person name="Gao Y."/>
            <person name="Wang J."/>
            <person name="Yin Y."/>
            <person name="Xu X."/>
            <person name="Cheng T."/>
            <person name="Wang J."/>
        </authorList>
    </citation>
    <scope>NUCLEOTIDE SEQUENCE [LARGE SCALE GENOMIC DNA]</scope>
</reference>
<keyword evidence="1" id="KW-0175">Coiled coil</keyword>
<dbReference type="Pfam" id="PF03087">
    <property type="entry name" value="BPS1"/>
    <property type="match status" value="1"/>
</dbReference>
<evidence type="ECO:0000313" key="3">
    <source>
        <dbReference type="RefSeq" id="XP_016647015.1"/>
    </source>
</evidence>
<proteinExistence type="predicted"/>
<feature type="coiled-coil region" evidence="1">
    <location>
        <begin position="200"/>
        <end position="227"/>
    </location>
</feature>